<feature type="region of interest" description="Disordered" evidence="1">
    <location>
        <begin position="83"/>
        <end position="132"/>
    </location>
</feature>
<comment type="caution">
    <text evidence="2">The sequence shown here is derived from an EMBL/GenBank/DDBJ whole genome shotgun (WGS) entry which is preliminary data.</text>
</comment>
<feature type="compositionally biased region" description="Basic and acidic residues" evidence="1">
    <location>
        <begin position="83"/>
        <end position="104"/>
    </location>
</feature>
<keyword evidence="3" id="KW-1185">Reference proteome</keyword>
<accession>A0A9K3CYE1</accession>
<organism evidence="2 3">
    <name type="scientific">Kipferlia bialata</name>
    <dbReference type="NCBI Taxonomy" id="797122"/>
    <lineage>
        <taxon>Eukaryota</taxon>
        <taxon>Metamonada</taxon>
        <taxon>Carpediemonas-like organisms</taxon>
        <taxon>Kipferlia</taxon>
    </lineage>
</organism>
<sequence>MDTPTTMGTETFTVDTKVNLSLYFHPRGMEGERDCKVAGCSKAFAGTSDMRHHIFCHHMDIAIQNGDAAALCFEYLRNNKKATEANERERGEAEQNEADREKSESSITPSSPSPLLASSNAPISSPSPQSKTKSVSNFFCAALAFRRCGDLVALVIWTVGGWAAREAGYSGWAEYEEKVEEAGTEATIAKNLHKPTAAAADRHFSELVQSVERNLQGLSVLSLIDCHTHIEPLTRLDTREKQLAFLDEIERAEMPLKCDGLQEFIYQMCDVVREGRNFPKRER</sequence>
<evidence type="ECO:0000313" key="3">
    <source>
        <dbReference type="Proteomes" id="UP000265618"/>
    </source>
</evidence>
<reference evidence="2 3" key="1">
    <citation type="journal article" date="2018" name="PLoS ONE">
        <title>The draft genome of Kipferlia bialata reveals reductive genome evolution in fornicate parasites.</title>
        <authorList>
            <person name="Tanifuji G."/>
            <person name="Takabayashi S."/>
            <person name="Kume K."/>
            <person name="Takagi M."/>
            <person name="Nakayama T."/>
            <person name="Kamikawa R."/>
            <person name="Inagaki Y."/>
            <person name="Hashimoto T."/>
        </authorList>
    </citation>
    <scope>NUCLEOTIDE SEQUENCE [LARGE SCALE GENOMIC DNA]</scope>
    <source>
        <strain evidence="2">NY0173</strain>
    </source>
</reference>
<dbReference type="AlphaFoldDB" id="A0A9K3CYE1"/>
<protein>
    <submittedName>
        <fullName evidence="2">Uncharacterized protein</fullName>
    </submittedName>
</protein>
<dbReference type="Proteomes" id="UP000265618">
    <property type="component" value="Unassembled WGS sequence"/>
</dbReference>
<evidence type="ECO:0000256" key="1">
    <source>
        <dbReference type="SAM" id="MobiDB-lite"/>
    </source>
</evidence>
<gene>
    <name evidence="2" type="ORF">KIPB_006118</name>
</gene>
<name>A0A9K3CYE1_9EUKA</name>
<feature type="compositionally biased region" description="Low complexity" evidence="1">
    <location>
        <begin position="105"/>
        <end position="130"/>
    </location>
</feature>
<proteinExistence type="predicted"/>
<evidence type="ECO:0000313" key="2">
    <source>
        <dbReference type="EMBL" id="GIQ84593.1"/>
    </source>
</evidence>
<dbReference type="EMBL" id="BDIP01001532">
    <property type="protein sequence ID" value="GIQ84593.1"/>
    <property type="molecule type" value="Genomic_DNA"/>
</dbReference>